<evidence type="ECO:0000313" key="3">
    <source>
        <dbReference type="Proteomes" id="UP000229757"/>
    </source>
</evidence>
<evidence type="ECO:0000259" key="1">
    <source>
        <dbReference type="Pfam" id="PF00717"/>
    </source>
</evidence>
<organism evidence="2 3">
    <name type="scientific">Reinekea forsetii</name>
    <dbReference type="NCBI Taxonomy" id="1336806"/>
    <lineage>
        <taxon>Bacteria</taxon>
        <taxon>Pseudomonadati</taxon>
        <taxon>Pseudomonadota</taxon>
        <taxon>Gammaproteobacteria</taxon>
        <taxon>Oceanospirillales</taxon>
        <taxon>Saccharospirillaceae</taxon>
        <taxon>Reinekea</taxon>
    </lineage>
</organism>
<dbReference type="KEGG" id="rfo:REIFOR_00662"/>
<gene>
    <name evidence="2" type="primary">umuD</name>
    <name evidence="2" type="ORF">REIFOR_00662</name>
</gene>
<reference evidence="2 3" key="1">
    <citation type="journal article" date="2017" name="Environ. Microbiol.">
        <title>Genomic and physiological analyses of 'Reinekea forsetii' reveal a versatile opportunistic lifestyle during spring algae blooms.</title>
        <authorList>
            <person name="Avci B."/>
            <person name="Hahnke R.L."/>
            <person name="Chafee M."/>
            <person name="Fischer T."/>
            <person name="Gruber-Vodicka H."/>
            <person name="Tegetmeyer H.E."/>
            <person name="Harder J."/>
            <person name="Fuchs B.M."/>
            <person name="Amann R.I."/>
            <person name="Teeling H."/>
        </authorList>
    </citation>
    <scope>NUCLEOTIDE SEQUENCE [LARGE SCALE GENOMIC DNA]</scope>
    <source>
        <strain evidence="2 3">Hel1_31_D35</strain>
    </source>
</reference>
<dbReference type="RefSeq" id="WP_227003749.1">
    <property type="nucleotide sequence ID" value="NZ_CP011797.1"/>
</dbReference>
<name>A0A2K8KLS8_9GAMM</name>
<proteinExistence type="predicted"/>
<evidence type="ECO:0000313" key="2">
    <source>
        <dbReference type="EMBL" id="ATX75830.1"/>
    </source>
</evidence>
<dbReference type="AlphaFoldDB" id="A0A2K8KLS8"/>
<dbReference type="PANTHER" id="PTHR33516">
    <property type="entry name" value="LEXA REPRESSOR"/>
    <property type="match status" value="1"/>
</dbReference>
<dbReference type="InterPro" id="IPR050077">
    <property type="entry name" value="LexA_repressor"/>
</dbReference>
<dbReference type="InterPro" id="IPR015927">
    <property type="entry name" value="Peptidase_S24_S26A/B/C"/>
</dbReference>
<dbReference type="Gene3D" id="2.10.109.10">
    <property type="entry name" value="Umud Fragment, subunit A"/>
    <property type="match status" value="1"/>
</dbReference>
<dbReference type="PANTHER" id="PTHR33516:SF2">
    <property type="entry name" value="LEXA REPRESSOR-RELATED"/>
    <property type="match status" value="1"/>
</dbReference>
<dbReference type="InterPro" id="IPR036286">
    <property type="entry name" value="LexA/Signal_pep-like_sf"/>
</dbReference>
<dbReference type="EMBL" id="CP011797">
    <property type="protein sequence ID" value="ATX75830.1"/>
    <property type="molecule type" value="Genomic_DNA"/>
</dbReference>
<sequence>MTTPKTGGIKGFESPGAEYTQSSLDLDSLLIEHPSATYFGLAQGDSLMGVGIFNGDLLIVSRALKPKQGDIIVANLNGEFVCKIFNIAQRTLEVTAANTKPHRIAEDDVFEIEGVVIRSVRLHKPLKETFSVRPG</sequence>
<dbReference type="InterPro" id="IPR039418">
    <property type="entry name" value="LexA-like"/>
</dbReference>
<protein>
    <submittedName>
        <fullName evidence="2">Error-prone repair protein UmuD</fullName>
    </submittedName>
</protein>
<dbReference type="CDD" id="cd06529">
    <property type="entry name" value="S24_LexA-like"/>
    <property type="match status" value="1"/>
</dbReference>
<keyword evidence="3" id="KW-1185">Reference proteome</keyword>
<accession>A0A2K8KLS8</accession>
<feature type="domain" description="Peptidase S24/S26A/S26B/S26C" evidence="1">
    <location>
        <begin position="11"/>
        <end position="117"/>
    </location>
</feature>
<dbReference type="Pfam" id="PF00717">
    <property type="entry name" value="Peptidase_S24"/>
    <property type="match status" value="1"/>
</dbReference>
<dbReference type="SUPFAM" id="SSF51306">
    <property type="entry name" value="LexA/Signal peptidase"/>
    <property type="match status" value="1"/>
</dbReference>
<dbReference type="Proteomes" id="UP000229757">
    <property type="component" value="Chromosome"/>
</dbReference>